<dbReference type="AlphaFoldDB" id="A0AAE1LHV1"/>
<dbReference type="InterPro" id="IPR001878">
    <property type="entry name" value="Znf_CCHC"/>
</dbReference>
<protein>
    <submittedName>
        <fullName evidence="4">Gag-Pol polyprotein</fullName>
    </submittedName>
</protein>
<accession>A0AAE1LHV1</accession>
<dbReference type="EMBL" id="JAHWGI010000985">
    <property type="protein sequence ID" value="KAK3920000.1"/>
    <property type="molecule type" value="Genomic_DNA"/>
</dbReference>
<dbReference type="InterPro" id="IPR036875">
    <property type="entry name" value="Znf_CCHC_sf"/>
</dbReference>
<evidence type="ECO:0000313" key="5">
    <source>
        <dbReference type="Proteomes" id="UP001219518"/>
    </source>
</evidence>
<keyword evidence="1" id="KW-0862">Zinc</keyword>
<proteinExistence type="predicted"/>
<sequence length="260" mass="29448">MIMSRILTSLPQEYRHFKSAWESVSKSEKLLDNLIGRLQLEESSTSAVKDGPSNVAFQAYSNRSGNKATVTCFSCGKKGHYKRDCHGTRRSKIQPHRRETLGRKELRCWNCKNPKNNHDPTDCFFRKRKLDDNPEGQGSCKQEPKKRKSDEGDLRAFIQENKKTKKDDDSKKVSFLAYNKRGNCENVSTSESKIKPNESESETELSDGQCTQTICCFSKVKSNKNTFCVDSGCTCHLTENKNILLDITESGDTIKVAKKG</sequence>
<reference evidence="4" key="1">
    <citation type="submission" date="2021-07" db="EMBL/GenBank/DDBJ databases">
        <authorList>
            <person name="Catto M.A."/>
            <person name="Jacobson A."/>
            <person name="Kennedy G."/>
            <person name="Labadie P."/>
            <person name="Hunt B.G."/>
            <person name="Srinivasan R."/>
        </authorList>
    </citation>
    <scope>NUCLEOTIDE SEQUENCE</scope>
    <source>
        <strain evidence="4">PL_HMW_Pooled</strain>
        <tissue evidence="4">Head</tissue>
    </source>
</reference>
<dbReference type="SUPFAM" id="SSF57756">
    <property type="entry name" value="Retrovirus zinc finger-like domains"/>
    <property type="match status" value="1"/>
</dbReference>
<keyword evidence="1" id="KW-0863">Zinc-finger</keyword>
<evidence type="ECO:0000259" key="3">
    <source>
        <dbReference type="PROSITE" id="PS50158"/>
    </source>
</evidence>
<evidence type="ECO:0000313" key="4">
    <source>
        <dbReference type="EMBL" id="KAK3920000.1"/>
    </source>
</evidence>
<evidence type="ECO:0000256" key="1">
    <source>
        <dbReference type="PROSITE-ProRule" id="PRU00047"/>
    </source>
</evidence>
<dbReference type="Pfam" id="PF00098">
    <property type="entry name" value="zf-CCHC"/>
    <property type="match status" value="1"/>
</dbReference>
<dbReference type="GO" id="GO:0003676">
    <property type="term" value="F:nucleic acid binding"/>
    <property type="evidence" value="ECO:0007669"/>
    <property type="project" value="InterPro"/>
</dbReference>
<dbReference type="GO" id="GO:0008270">
    <property type="term" value="F:zinc ion binding"/>
    <property type="evidence" value="ECO:0007669"/>
    <property type="project" value="UniProtKB-KW"/>
</dbReference>
<keyword evidence="5" id="KW-1185">Reference proteome</keyword>
<keyword evidence="1" id="KW-0479">Metal-binding</keyword>
<feature type="region of interest" description="Disordered" evidence="2">
    <location>
        <begin position="132"/>
        <end position="154"/>
    </location>
</feature>
<reference evidence="4" key="2">
    <citation type="journal article" date="2023" name="BMC Genomics">
        <title>Pest status, molecular evolution, and epigenetic factors derived from the genome assembly of Frankliniella fusca, a thysanopteran phytovirus vector.</title>
        <authorList>
            <person name="Catto M.A."/>
            <person name="Labadie P.E."/>
            <person name="Jacobson A.L."/>
            <person name="Kennedy G.G."/>
            <person name="Srinivasan R."/>
            <person name="Hunt B.G."/>
        </authorList>
    </citation>
    <scope>NUCLEOTIDE SEQUENCE</scope>
    <source>
        <strain evidence="4">PL_HMW_Pooled</strain>
    </source>
</reference>
<name>A0AAE1LHV1_9NEOP</name>
<comment type="caution">
    <text evidence="4">The sequence shown here is derived from an EMBL/GenBank/DDBJ whole genome shotgun (WGS) entry which is preliminary data.</text>
</comment>
<dbReference type="PROSITE" id="PS50158">
    <property type="entry name" value="ZF_CCHC"/>
    <property type="match status" value="1"/>
</dbReference>
<gene>
    <name evidence="4" type="ORF">KUF71_009287</name>
</gene>
<dbReference type="Gene3D" id="4.10.60.10">
    <property type="entry name" value="Zinc finger, CCHC-type"/>
    <property type="match status" value="1"/>
</dbReference>
<feature type="domain" description="CCHC-type" evidence="3">
    <location>
        <begin position="72"/>
        <end position="85"/>
    </location>
</feature>
<evidence type="ECO:0000256" key="2">
    <source>
        <dbReference type="SAM" id="MobiDB-lite"/>
    </source>
</evidence>
<organism evidence="4 5">
    <name type="scientific">Frankliniella fusca</name>
    <dbReference type="NCBI Taxonomy" id="407009"/>
    <lineage>
        <taxon>Eukaryota</taxon>
        <taxon>Metazoa</taxon>
        <taxon>Ecdysozoa</taxon>
        <taxon>Arthropoda</taxon>
        <taxon>Hexapoda</taxon>
        <taxon>Insecta</taxon>
        <taxon>Pterygota</taxon>
        <taxon>Neoptera</taxon>
        <taxon>Paraneoptera</taxon>
        <taxon>Thysanoptera</taxon>
        <taxon>Terebrantia</taxon>
        <taxon>Thripoidea</taxon>
        <taxon>Thripidae</taxon>
        <taxon>Frankliniella</taxon>
    </lineage>
</organism>
<dbReference type="Proteomes" id="UP001219518">
    <property type="component" value="Unassembled WGS sequence"/>
</dbReference>